<keyword evidence="4" id="KW-1185">Reference proteome</keyword>
<dbReference type="InterPro" id="IPR018929">
    <property type="entry name" value="DUF2510"/>
</dbReference>
<reference evidence="3 4" key="1">
    <citation type="journal article" date="2016" name="Front. Microbiol.">
        <title>Comparative Genomics Analysis of Streptomyces Species Reveals Their Adaptation to the Marine Environment and Their Diversity at the Genomic Level.</title>
        <authorList>
            <person name="Tian X."/>
            <person name="Zhang Z."/>
            <person name="Yang T."/>
            <person name="Chen M."/>
            <person name="Li J."/>
            <person name="Chen F."/>
            <person name="Yang J."/>
            <person name="Li W."/>
            <person name="Zhang B."/>
            <person name="Zhang Z."/>
            <person name="Wu J."/>
            <person name="Zhang C."/>
            <person name="Long L."/>
            <person name="Xiao J."/>
        </authorList>
    </citation>
    <scope>NUCLEOTIDE SEQUENCE [LARGE SCALE GENOMIC DNA]</scope>
    <source>
        <strain evidence="3 4">SCSIO 10429</strain>
    </source>
</reference>
<sequence>MSAPLSGSSGGNPAPGFYPDPSIPGYIRYWNGSSWVPGTSRPEPQEGEELPTPPSAAAASAARTPPTREEPAPAEETGPVFLDEEEPRAEGGPQAQVPAARGESPLPGSSFPDPSFPDSAFPESSFPDSSFAGASLPEVRPRGEVATAGGPEAIDWDDPSRLHGRRPESASAWQADASQQTGFAGQREERVSWGRAESGEEGATSDPRGGWGRPG</sequence>
<accession>A0A1E7L5A9</accession>
<gene>
    <name evidence="3" type="ORF">AN218_13095</name>
</gene>
<proteinExistence type="predicted"/>
<feature type="compositionally biased region" description="Low complexity" evidence="1">
    <location>
        <begin position="55"/>
        <end position="65"/>
    </location>
</feature>
<evidence type="ECO:0000256" key="1">
    <source>
        <dbReference type="SAM" id="MobiDB-lite"/>
    </source>
</evidence>
<comment type="caution">
    <text evidence="3">The sequence shown here is derived from an EMBL/GenBank/DDBJ whole genome shotgun (WGS) entry which is preliminary data.</text>
</comment>
<evidence type="ECO:0000259" key="2">
    <source>
        <dbReference type="Pfam" id="PF10708"/>
    </source>
</evidence>
<dbReference type="AlphaFoldDB" id="A0A1E7L5A9"/>
<dbReference type="EMBL" id="LJGW01000226">
    <property type="protein sequence ID" value="OEV11386.1"/>
    <property type="molecule type" value="Genomic_DNA"/>
</dbReference>
<feature type="non-terminal residue" evidence="3">
    <location>
        <position position="215"/>
    </location>
</feature>
<dbReference type="Proteomes" id="UP000176005">
    <property type="component" value="Unassembled WGS sequence"/>
</dbReference>
<feature type="compositionally biased region" description="Low complexity" evidence="1">
    <location>
        <begin position="169"/>
        <end position="180"/>
    </location>
</feature>
<feature type="compositionally biased region" description="Low complexity" evidence="1">
    <location>
        <begin position="104"/>
        <end position="131"/>
    </location>
</feature>
<dbReference type="RefSeq" id="WP_141747561.1">
    <property type="nucleotide sequence ID" value="NZ_LJGW01000226.1"/>
</dbReference>
<feature type="region of interest" description="Disordered" evidence="1">
    <location>
        <begin position="1"/>
        <end position="215"/>
    </location>
</feature>
<feature type="domain" description="DUF2510" evidence="2">
    <location>
        <begin position="15"/>
        <end position="46"/>
    </location>
</feature>
<organism evidence="3 4">
    <name type="scientific">Streptomyces nanshensis</name>
    <dbReference type="NCBI Taxonomy" id="518642"/>
    <lineage>
        <taxon>Bacteria</taxon>
        <taxon>Bacillati</taxon>
        <taxon>Actinomycetota</taxon>
        <taxon>Actinomycetes</taxon>
        <taxon>Kitasatosporales</taxon>
        <taxon>Streptomycetaceae</taxon>
        <taxon>Streptomyces</taxon>
    </lineage>
</organism>
<evidence type="ECO:0000313" key="4">
    <source>
        <dbReference type="Proteomes" id="UP000176005"/>
    </source>
</evidence>
<protein>
    <recommendedName>
        <fullName evidence="2">DUF2510 domain-containing protein</fullName>
    </recommendedName>
</protein>
<name>A0A1E7L5A9_9ACTN</name>
<dbReference type="Pfam" id="PF10708">
    <property type="entry name" value="DUF2510"/>
    <property type="match status" value="1"/>
</dbReference>
<feature type="compositionally biased region" description="Basic and acidic residues" evidence="1">
    <location>
        <begin position="158"/>
        <end position="168"/>
    </location>
</feature>
<evidence type="ECO:0000313" key="3">
    <source>
        <dbReference type="EMBL" id="OEV11386.1"/>
    </source>
</evidence>